<organism evidence="1 2">
    <name type="scientific">Elysia crispata</name>
    <name type="common">lettuce slug</name>
    <dbReference type="NCBI Taxonomy" id="231223"/>
    <lineage>
        <taxon>Eukaryota</taxon>
        <taxon>Metazoa</taxon>
        <taxon>Spiralia</taxon>
        <taxon>Lophotrochozoa</taxon>
        <taxon>Mollusca</taxon>
        <taxon>Gastropoda</taxon>
        <taxon>Heterobranchia</taxon>
        <taxon>Euthyneura</taxon>
        <taxon>Panpulmonata</taxon>
        <taxon>Sacoglossa</taxon>
        <taxon>Placobranchoidea</taxon>
        <taxon>Plakobranchidae</taxon>
        <taxon>Elysia</taxon>
    </lineage>
</organism>
<sequence length="127" mass="14069">MLGVSVADRQSPHLVMAAGSNPDEKPLIMLWDFYSSLVMPQAISPCLLWTRLSLDFLLQEESVVASTVHVEFITQGRISHRQPCGLSNCKDTRTELFNGFLTPVQVMPECDNTGGDLPFWIITSSSV</sequence>
<evidence type="ECO:0000313" key="2">
    <source>
        <dbReference type="Proteomes" id="UP001283361"/>
    </source>
</evidence>
<dbReference type="AlphaFoldDB" id="A0AAE0YPZ6"/>
<evidence type="ECO:0000313" key="1">
    <source>
        <dbReference type="EMBL" id="KAK3754063.1"/>
    </source>
</evidence>
<name>A0AAE0YPZ6_9GAST</name>
<comment type="caution">
    <text evidence="1">The sequence shown here is derived from an EMBL/GenBank/DDBJ whole genome shotgun (WGS) entry which is preliminary data.</text>
</comment>
<accession>A0AAE0YPZ6</accession>
<keyword evidence="2" id="KW-1185">Reference proteome</keyword>
<proteinExistence type="predicted"/>
<dbReference type="Proteomes" id="UP001283361">
    <property type="component" value="Unassembled WGS sequence"/>
</dbReference>
<protein>
    <submittedName>
        <fullName evidence="1">Uncharacterized protein</fullName>
    </submittedName>
</protein>
<dbReference type="EMBL" id="JAWDGP010005686">
    <property type="protein sequence ID" value="KAK3754063.1"/>
    <property type="molecule type" value="Genomic_DNA"/>
</dbReference>
<reference evidence="1" key="1">
    <citation type="journal article" date="2023" name="G3 (Bethesda)">
        <title>A reference genome for the long-term kleptoplast-retaining sea slug Elysia crispata morphotype clarki.</title>
        <authorList>
            <person name="Eastman K.E."/>
            <person name="Pendleton A.L."/>
            <person name="Shaikh M.A."/>
            <person name="Suttiyut T."/>
            <person name="Ogas R."/>
            <person name="Tomko P."/>
            <person name="Gavelis G."/>
            <person name="Widhalm J.R."/>
            <person name="Wisecaver J.H."/>
        </authorList>
    </citation>
    <scope>NUCLEOTIDE SEQUENCE</scope>
    <source>
        <strain evidence="1">ECLA1</strain>
    </source>
</reference>
<gene>
    <name evidence="1" type="ORF">RRG08_024141</name>
</gene>